<keyword evidence="3" id="KW-0812">Transmembrane</keyword>
<dbReference type="GO" id="GO:0015483">
    <property type="term" value="F:long-chain fatty acid transporting porin activity"/>
    <property type="evidence" value="ECO:0007669"/>
    <property type="project" value="TreeGrafter"/>
</dbReference>
<comment type="subcellular location">
    <subcellularLocation>
        <location evidence="1">Cell outer membrane</location>
        <topology evidence="1">Multi-pass membrane protein</topology>
    </subcellularLocation>
</comment>
<dbReference type="Pfam" id="PF03349">
    <property type="entry name" value="Toluene_X"/>
    <property type="match status" value="1"/>
</dbReference>
<protein>
    <submittedName>
        <fullName evidence="7">Putative facilitator of salicylate uptake</fullName>
    </submittedName>
</protein>
<dbReference type="SUPFAM" id="SSF56935">
    <property type="entry name" value="Porins"/>
    <property type="match status" value="1"/>
</dbReference>
<name>A0A1W1BX15_9ZZZZ</name>
<reference evidence="7" key="1">
    <citation type="submission" date="2016-10" db="EMBL/GenBank/DDBJ databases">
        <authorList>
            <person name="de Groot N.N."/>
        </authorList>
    </citation>
    <scope>NUCLEOTIDE SEQUENCE</scope>
</reference>
<keyword evidence="2" id="KW-1134">Transmembrane beta strand</keyword>
<evidence type="ECO:0000313" key="7">
    <source>
        <dbReference type="EMBL" id="SFV58130.1"/>
    </source>
</evidence>
<accession>A0A1W1BX15</accession>
<proteinExistence type="predicted"/>
<keyword evidence="5" id="KW-0472">Membrane</keyword>
<sequence>MTKTIKLAVVAALALGATSAFATNGDVMIGQGAKSRAMGGVGIAKAFGAESALANPANISSVKDMEATLAVTAFMPSVSFKSSFAGQNPSYEDSAKNFETIPEIYYAARLSDNLVLGLAIAGTAGMGVDYSSDATGATAPMGDSGTARMKTSLGLLKVAVPVSYTIGGFTVGVEGVLQYGTLEMSHAYNTTGQPQGPYAFLDNGQSSDIGYGIEVGATYTTGGLTLGAVYKSKIGMTYDKTIASSIAVFGQSANITSGDNLDQPEERGVGISYVMGSNTISADYKNIAWGDAAGYGDFGWENQDVYALGYEYGADTWAVRAGYNYAKSPIVEQDGNTQKGAAQNFFNLSGFPGIVETHYTIGGGYDISDAITLDGSFIYVPETTASYSIRGLTGQAGTTADVTHSQMGVTIAGTYAF</sequence>
<dbReference type="AlphaFoldDB" id="A0A1W1BX15"/>
<evidence type="ECO:0000256" key="5">
    <source>
        <dbReference type="ARBA" id="ARBA00023136"/>
    </source>
</evidence>
<keyword evidence="4" id="KW-0732">Signal</keyword>
<dbReference type="PANTHER" id="PTHR35093">
    <property type="entry name" value="OUTER MEMBRANE PROTEIN NMB0088-RELATED"/>
    <property type="match status" value="1"/>
</dbReference>
<dbReference type="EMBL" id="FPHF01000045">
    <property type="protein sequence ID" value="SFV58130.1"/>
    <property type="molecule type" value="Genomic_DNA"/>
</dbReference>
<evidence type="ECO:0000256" key="6">
    <source>
        <dbReference type="ARBA" id="ARBA00023237"/>
    </source>
</evidence>
<evidence type="ECO:0000256" key="1">
    <source>
        <dbReference type="ARBA" id="ARBA00004571"/>
    </source>
</evidence>
<dbReference type="Gene3D" id="2.40.160.60">
    <property type="entry name" value="Outer membrane protein transport protein (OMPP1/FadL/TodX)"/>
    <property type="match status" value="1"/>
</dbReference>
<dbReference type="PANTHER" id="PTHR35093:SF8">
    <property type="entry name" value="OUTER MEMBRANE PROTEIN NMB0088-RELATED"/>
    <property type="match status" value="1"/>
</dbReference>
<dbReference type="InterPro" id="IPR005017">
    <property type="entry name" value="OMPP1/FadL/TodX"/>
</dbReference>
<organism evidence="7">
    <name type="scientific">hydrothermal vent metagenome</name>
    <dbReference type="NCBI Taxonomy" id="652676"/>
    <lineage>
        <taxon>unclassified sequences</taxon>
        <taxon>metagenomes</taxon>
        <taxon>ecological metagenomes</taxon>
    </lineage>
</organism>
<keyword evidence="6" id="KW-0998">Cell outer membrane</keyword>
<dbReference type="GO" id="GO:0009279">
    <property type="term" value="C:cell outer membrane"/>
    <property type="evidence" value="ECO:0007669"/>
    <property type="project" value="UniProtKB-SubCell"/>
</dbReference>
<evidence type="ECO:0000256" key="3">
    <source>
        <dbReference type="ARBA" id="ARBA00022692"/>
    </source>
</evidence>
<gene>
    <name evidence="7" type="ORF">MNB_SM-4-1593</name>
</gene>
<evidence type="ECO:0000256" key="2">
    <source>
        <dbReference type="ARBA" id="ARBA00022452"/>
    </source>
</evidence>
<evidence type="ECO:0000256" key="4">
    <source>
        <dbReference type="ARBA" id="ARBA00022729"/>
    </source>
</evidence>